<evidence type="ECO:0000313" key="2">
    <source>
        <dbReference type="EMBL" id="BCU70854.1"/>
    </source>
</evidence>
<keyword evidence="1" id="KW-1133">Transmembrane helix</keyword>
<evidence type="ECO:0000256" key="1">
    <source>
        <dbReference type="SAM" id="Phobius"/>
    </source>
</evidence>
<protein>
    <submittedName>
        <fullName evidence="2">Uncharacterized protein</fullName>
    </submittedName>
</protein>
<keyword evidence="1" id="KW-0812">Transmembrane</keyword>
<proteinExistence type="predicted"/>
<reference evidence="2 3" key="1">
    <citation type="submission" date="2021-04" db="EMBL/GenBank/DDBJ databases">
        <title>Complete genome sequence of Stygiolobus sp. KN-1.</title>
        <authorList>
            <person name="Nakamura K."/>
            <person name="Sakai H."/>
            <person name="Kurosawa N."/>
        </authorList>
    </citation>
    <scope>NUCLEOTIDE SEQUENCE [LARGE SCALE GENOMIC DNA]</scope>
    <source>
        <strain evidence="2 3">KN-1</strain>
    </source>
</reference>
<sequence length="75" mass="8905">MKLLSDLYLLFFNCILLLILFFIQKCGYYTGGVVRTPYTRPLKVLADVILLWFIISANRIMPLYVFKKKELRKEV</sequence>
<dbReference type="KEGG" id="csty:KN1_21510"/>
<keyword evidence="3" id="KW-1185">Reference proteome</keyword>
<gene>
    <name evidence="2" type="ORF">KN1_21510</name>
</gene>
<evidence type="ECO:0000313" key="3">
    <source>
        <dbReference type="Proteomes" id="UP000825123"/>
    </source>
</evidence>
<dbReference type="Proteomes" id="UP000825123">
    <property type="component" value="Chromosome"/>
</dbReference>
<accession>A0A8D5U8V2</accession>
<name>A0A8D5U8V2_9CREN</name>
<dbReference type="EMBL" id="AP024597">
    <property type="protein sequence ID" value="BCU70854.1"/>
    <property type="molecule type" value="Genomic_DNA"/>
</dbReference>
<organism evidence="2 3">
    <name type="scientific">Stygiolobus caldivivus</name>
    <dbReference type="NCBI Taxonomy" id="2824673"/>
    <lineage>
        <taxon>Archaea</taxon>
        <taxon>Thermoproteota</taxon>
        <taxon>Thermoprotei</taxon>
        <taxon>Sulfolobales</taxon>
        <taxon>Sulfolobaceae</taxon>
        <taxon>Stygiolobus</taxon>
    </lineage>
</organism>
<feature type="transmembrane region" description="Helical" evidence="1">
    <location>
        <begin position="44"/>
        <end position="66"/>
    </location>
</feature>
<keyword evidence="1" id="KW-0472">Membrane</keyword>
<feature type="transmembrane region" description="Helical" evidence="1">
    <location>
        <begin position="7"/>
        <end position="24"/>
    </location>
</feature>
<dbReference type="AlphaFoldDB" id="A0A8D5U8V2"/>